<gene>
    <name evidence="1" type="ORF">DBV15_07550</name>
</gene>
<comment type="caution">
    <text evidence="1">The sequence shown here is derived from an EMBL/GenBank/DDBJ whole genome shotgun (WGS) entry which is preliminary data.</text>
</comment>
<proteinExistence type="predicted"/>
<sequence>MIVNESVECLEFANALGNLRLGVSSCIFKSKNLGASLYEPLRCYKVPNPFLRSISRNKRDIPPALVAHYRRQLRCLPVRSAKTDDKTKKTMEER</sequence>
<keyword evidence="2" id="KW-1185">Reference proteome</keyword>
<reference evidence="1 2" key="1">
    <citation type="journal article" date="2019" name="Philos. Trans. R. Soc. Lond., B, Biol. Sci.">
        <title>Ant behaviour and brain gene expression of defending hosts depend on the ecological success of the intruding social parasite.</title>
        <authorList>
            <person name="Kaur R."/>
            <person name="Stoldt M."/>
            <person name="Jongepier E."/>
            <person name="Feldmeyer B."/>
            <person name="Menzel F."/>
            <person name="Bornberg-Bauer E."/>
            <person name="Foitzik S."/>
        </authorList>
    </citation>
    <scope>NUCLEOTIDE SEQUENCE [LARGE SCALE GENOMIC DNA]</scope>
    <source>
        <tissue evidence="1">Whole body</tissue>
    </source>
</reference>
<protein>
    <submittedName>
        <fullName evidence="1">Uncharacterized protein</fullName>
    </submittedName>
</protein>
<evidence type="ECO:0000313" key="1">
    <source>
        <dbReference type="EMBL" id="TGZ52802.1"/>
    </source>
</evidence>
<organism evidence="1 2">
    <name type="scientific">Temnothorax longispinosus</name>
    <dbReference type="NCBI Taxonomy" id="300112"/>
    <lineage>
        <taxon>Eukaryota</taxon>
        <taxon>Metazoa</taxon>
        <taxon>Ecdysozoa</taxon>
        <taxon>Arthropoda</taxon>
        <taxon>Hexapoda</taxon>
        <taxon>Insecta</taxon>
        <taxon>Pterygota</taxon>
        <taxon>Neoptera</taxon>
        <taxon>Endopterygota</taxon>
        <taxon>Hymenoptera</taxon>
        <taxon>Apocrita</taxon>
        <taxon>Aculeata</taxon>
        <taxon>Formicoidea</taxon>
        <taxon>Formicidae</taxon>
        <taxon>Myrmicinae</taxon>
        <taxon>Temnothorax</taxon>
    </lineage>
</organism>
<dbReference type="AlphaFoldDB" id="A0A4S2KS45"/>
<name>A0A4S2KS45_9HYME</name>
<accession>A0A4S2KS45</accession>
<dbReference type="Proteomes" id="UP000310200">
    <property type="component" value="Unassembled WGS sequence"/>
</dbReference>
<evidence type="ECO:0000313" key="2">
    <source>
        <dbReference type="Proteomes" id="UP000310200"/>
    </source>
</evidence>
<dbReference type="EMBL" id="QBLH01001190">
    <property type="protein sequence ID" value="TGZ52802.1"/>
    <property type="molecule type" value="Genomic_DNA"/>
</dbReference>